<evidence type="ECO:0000256" key="1">
    <source>
        <dbReference type="SAM" id="SignalP"/>
    </source>
</evidence>
<evidence type="ECO:0000259" key="2">
    <source>
        <dbReference type="Pfam" id="PF01833"/>
    </source>
</evidence>
<sequence length="406" mass="43333">MIQSKASILLCFLVLVTLVSCDSDDVVEDLRVDSVMPPQAMIGDTITIRGNGFKGLHTTVVGFEGGMLGQVVSAEPTEIDVVVPLGARDGDIQVRTGKTAIVSAGFELIPSPPFISDLAPSQGRAGSSFTILGDFLANNYLVSDSIQHIEEVSVLFGGQSLEIDSLNYENIWVKVPQDAADGEVMVQVERDGLSSNQVTFEVGIPAIIDDFNRPTTEWADLETMPNPIGSNWVIGSGEWMIEGPGGDNFISARRVVAGDNLMVNMPSVTSNQNGMSYSLGGDVYIPATTDSALGGIAFHVQSEDDYYAFRIGGGGLLQLIRVIDGNASAVLSTSGFAAQLPGNNTYRLEVSSNTPYTFDLRVLTAEGAVIVEGTVVDDQSTFVGGVAGFYSTYLSYHDNYYFLSEE</sequence>
<dbReference type="Gene3D" id="2.60.40.10">
    <property type="entry name" value="Immunoglobulins"/>
    <property type="match status" value="2"/>
</dbReference>
<dbReference type="InterPro" id="IPR014756">
    <property type="entry name" value="Ig_E-set"/>
</dbReference>
<dbReference type="PROSITE" id="PS51257">
    <property type="entry name" value="PROKAR_LIPOPROTEIN"/>
    <property type="match status" value="1"/>
</dbReference>
<dbReference type="SUPFAM" id="SSF81296">
    <property type="entry name" value="E set domains"/>
    <property type="match status" value="2"/>
</dbReference>
<dbReference type="InterPro" id="IPR002909">
    <property type="entry name" value="IPT_dom"/>
</dbReference>
<accession>A0ABS3G217</accession>
<reference evidence="3 4" key="1">
    <citation type="submission" date="2021-03" db="EMBL/GenBank/DDBJ databases">
        <title>Muricauda lutimaris sp. nov. and Muricauda ruestringensis sp. nov, two marine members of the Flavobacteriaceae isolated from deep sea sediments of Western Pacific.</title>
        <authorList>
            <person name="Zhao S."/>
            <person name="Liu R."/>
        </authorList>
    </citation>
    <scope>NUCLEOTIDE SEQUENCE [LARGE SCALE GENOMIC DNA]</scope>
    <source>
        <strain evidence="3 4">BC31-1-A7</strain>
    </source>
</reference>
<organism evidence="3 4">
    <name type="scientific">Flagellimonas aurea</name>
    <dbReference type="NCBI Taxonomy" id="2915619"/>
    <lineage>
        <taxon>Bacteria</taxon>
        <taxon>Pseudomonadati</taxon>
        <taxon>Bacteroidota</taxon>
        <taxon>Flavobacteriia</taxon>
        <taxon>Flavobacteriales</taxon>
        <taxon>Flavobacteriaceae</taxon>
        <taxon>Flagellimonas</taxon>
    </lineage>
</organism>
<feature type="signal peptide" evidence="1">
    <location>
        <begin position="1"/>
        <end position="21"/>
    </location>
</feature>
<dbReference type="RefSeq" id="WP_207032091.1">
    <property type="nucleotide sequence ID" value="NZ_JAFLNL010000002.1"/>
</dbReference>
<feature type="chain" id="PRO_5046112126" evidence="1">
    <location>
        <begin position="22"/>
        <end position="406"/>
    </location>
</feature>
<keyword evidence="1" id="KW-0732">Signal</keyword>
<dbReference type="EMBL" id="JAFLNL010000002">
    <property type="protein sequence ID" value="MBO0353450.1"/>
    <property type="molecule type" value="Genomic_DNA"/>
</dbReference>
<protein>
    <submittedName>
        <fullName evidence="3">IPT/TIG domain-containing protein</fullName>
    </submittedName>
</protein>
<comment type="caution">
    <text evidence="3">The sequence shown here is derived from an EMBL/GenBank/DDBJ whole genome shotgun (WGS) entry which is preliminary data.</text>
</comment>
<feature type="domain" description="IPT/TIG" evidence="2">
    <location>
        <begin position="113"/>
        <end position="201"/>
    </location>
</feature>
<dbReference type="Proteomes" id="UP000664044">
    <property type="component" value="Unassembled WGS sequence"/>
</dbReference>
<evidence type="ECO:0000313" key="4">
    <source>
        <dbReference type="Proteomes" id="UP000664044"/>
    </source>
</evidence>
<keyword evidence="4" id="KW-1185">Reference proteome</keyword>
<proteinExistence type="predicted"/>
<dbReference type="Pfam" id="PF01833">
    <property type="entry name" value="TIG"/>
    <property type="match status" value="1"/>
</dbReference>
<dbReference type="InterPro" id="IPR013783">
    <property type="entry name" value="Ig-like_fold"/>
</dbReference>
<name>A0ABS3G217_9FLAO</name>
<dbReference type="Gene3D" id="2.60.120.560">
    <property type="entry name" value="Exo-inulinase, domain 1"/>
    <property type="match status" value="1"/>
</dbReference>
<evidence type="ECO:0000313" key="3">
    <source>
        <dbReference type="EMBL" id="MBO0353450.1"/>
    </source>
</evidence>
<gene>
    <name evidence="3" type="ORF">J0656_05420</name>
</gene>